<evidence type="ECO:0000313" key="5">
    <source>
        <dbReference type="Proteomes" id="UP000006671"/>
    </source>
</evidence>
<feature type="domain" description="Solute-binding protein family 3/N-terminal" evidence="3">
    <location>
        <begin position="94"/>
        <end position="338"/>
    </location>
</feature>
<dbReference type="Gene3D" id="3.40.190.10">
    <property type="entry name" value="Periplasmic binding protein-like II"/>
    <property type="match status" value="2"/>
</dbReference>
<dbReference type="SMART" id="SM00062">
    <property type="entry name" value="PBPb"/>
    <property type="match status" value="1"/>
</dbReference>
<dbReference type="InterPro" id="IPR001638">
    <property type="entry name" value="Solute-binding_3/MltF_N"/>
</dbReference>
<dbReference type="OrthoDB" id="10260844at2759"/>
<feature type="chain" id="PRO_5003037179" evidence="2">
    <location>
        <begin position="24"/>
        <end position="343"/>
    </location>
</feature>
<feature type="signal peptide" evidence="2">
    <location>
        <begin position="1"/>
        <end position="23"/>
    </location>
</feature>
<keyword evidence="1 2" id="KW-0732">Signal</keyword>
<dbReference type="Proteomes" id="UP000006671">
    <property type="component" value="Unassembled WGS sequence"/>
</dbReference>
<evidence type="ECO:0000256" key="1">
    <source>
        <dbReference type="ARBA" id="ARBA00022729"/>
    </source>
</evidence>
<protein>
    <submittedName>
        <fullName evidence="4">Amino acid abc transporter</fullName>
    </submittedName>
</protein>
<dbReference type="KEGG" id="ngr:NAEGRDRAFT_78178"/>
<organism evidence="5">
    <name type="scientific">Naegleria gruberi</name>
    <name type="common">Amoeba</name>
    <dbReference type="NCBI Taxonomy" id="5762"/>
    <lineage>
        <taxon>Eukaryota</taxon>
        <taxon>Discoba</taxon>
        <taxon>Heterolobosea</taxon>
        <taxon>Tetramitia</taxon>
        <taxon>Eutetramitia</taxon>
        <taxon>Vahlkampfiidae</taxon>
        <taxon>Naegleria</taxon>
    </lineage>
</organism>
<evidence type="ECO:0000259" key="3">
    <source>
        <dbReference type="SMART" id="SM00062"/>
    </source>
</evidence>
<dbReference type="AlphaFoldDB" id="D2V1T9"/>
<dbReference type="VEuPathDB" id="AmoebaDB:NAEGRDRAFT_78178"/>
<accession>D2V1T9</accession>
<dbReference type="InParanoid" id="D2V1T9"/>
<sequence length="343" mass="36368">MKNLFFLVVLCCVVATTATLVSAQSTAAKTLNKAVYDFLADTTTSIGFNAIHQSYFGDNILHAPTSKCTNYTTWPAASDLQADSTMASILARKYILFGANSVANVPKRFNYTAVGSNYGKCTGFEADIAASIAYRIGMNYAGVPFQAYFTNDTTVFGNLITDMGNLRFDFILSGMSVEGTVTLPSGQTVPRTDLIDFTCPYIKDGNGVVKGNLGSAISSLSDLNQKTVNLCVQSGTSMETLAKSNFPNANITSFSLGADPYTKTLNADFCHAYLAPIINALYQVKLDATKLSYVGDVGATSNVAVGVRKSSTPTAASSKKSNASVAALQLIVALLSLISFMLL</sequence>
<reference evidence="4 5" key="1">
    <citation type="journal article" date="2010" name="Cell">
        <title>The genome of Naegleria gruberi illuminates early eukaryotic versatility.</title>
        <authorList>
            <person name="Fritz-Laylin L.K."/>
            <person name="Prochnik S.E."/>
            <person name="Ginger M.L."/>
            <person name="Dacks J.B."/>
            <person name="Carpenter M.L."/>
            <person name="Field M.C."/>
            <person name="Kuo A."/>
            <person name="Paredez A."/>
            <person name="Chapman J."/>
            <person name="Pham J."/>
            <person name="Shu S."/>
            <person name="Neupane R."/>
            <person name="Cipriano M."/>
            <person name="Mancuso J."/>
            <person name="Tu H."/>
            <person name="Salamov A."/>
            <person name="Lindquist E."/>
            <person name="Shapiro H."/>
            <person name="Lucas S."/>
            <person name="Grigoriev I.V."/>
            <person name="Cande W.Z."/>
            <person name="Fulton C."/>
            <person name="Rokhsar D.S."/>
            <person name="Dawson S.C."/>
        </authorList>
    </citation>
    <scope>NUCLEOTIDE SEQUENCE [LARGE SCALE GENOMIC DNA]</scope>
    <source>
        <strain evidence="4 5">NEG-M</strain>
    </source>
</reference>
<dbReference type="OMA" id="ACHAYVA"/>
<name>D2V1T9_NAEGR</name>
<dbReference type="SUPFAM" id="SSF53850">
    <property type="entry name" value="Periplasmic binding protein-like II"/>
    <property type="match status" value="1"/>
</dbReference>
<dbReference type="EMBL" id="GG738848">
    <property type="protein sequence ID" value="EFC49369.1"/>
    <property type="molecule type" value="Genomic_DNA"/>
</dbReference>
<dbReference type="GeneID" id="8852540"/>
<evidence type="ECO:0000256" key="2">
    <source>
        <dbReference type="SAM" id="SignalP"/>
    </source>
</evidence>
<dbReference type="RefSeq" id="XP_002682113.1">
    <property type="nucleotide sequence ID" value="XM_002682067.1"/>
</dbReference>
<gene>
    <name evidence="4" type="ORF">NAEGRDRAFT_78178</name>
</gene>
<dbReference type="PANTHER" id="PTHR35936:SF19">
    <property type="entry name" value="AMINO-ACID-BINDING PROTEIN YXEM-RELATED"/>
    <property type="match status" value="1"/>
</dbReference>
<evidence type="ECO:0000313" key="4">
    <source>
        <dbReference type="EMBL" id="EFC49369.1"/>
    </source>
</evidence>
<dbReference type="PANTHER" id="PTHR35936">
    <property type="entry name" value="MEMBRANE-BOUND LYTIC MUREIN TRANSGLYCOSYLASE F"/>
    <property type="match status" value="1"/>
</dbReference>
<proteinExistence type="predicted"/>
<keyword evidence="5" id="KW-1185">Reference proteome</keyword>